<dbReference type="KEGG" id="hso:HS_p01"/>
<reference evidence="1" key="2">
    <citation type="journal article" date="2006" name="Plasmid">
        <title>Comparative analyses of two cryptic plasmids from Haemophilus somnus (Histophilus somni).</title>
        <authorList>
            <person name="Siddaramappa S."/>
            <person name="Duncan A.J."/>
            <person name="Brettin T."/>
            <person name="Inzana T.J."/>
        </authorList>
    </citation>
    <scope>NUCLEOTIDE SEQUENCE</scope>
    <source>
        <strain evidence="1">129PT</strain>
        <plasmid evidence="1">pHS129</plasmid>
    </source>
</reference>
<dbReference type="AlphaFoldDB" id="Q629K6"/>
<keyword evidence="1" id="KW-0614">Plasmid</keyword>
<dbReference type="EMBL" id="CP000019">
    <property type="protein sequence ID" value="AAU25831.1"/>
    <property type="molecule type" value="Genomic_DNA"/>
</dbReference>
<protein>
    <submittedName>
        <fullName evidence="1">Uncharacterized protein</fullName>
    </submittedName>
</protein>
<reference evidence="1" key="3">
    <citation type="submission" date="2006-08" db="EMBL/GenBank/DDBJ databases">
        <title>A 5 kb plasmid sequence of Haemophilus somnus 129PT.</title>
        <authorList>
            <person name="Copeland A."/>
            <person name="Lucas S."/>
            <person name="Lapidus A."/>
            <person name="Barry K."/>
            <person name="Glavina del Rio T."/>
            <person name="Hammon N."/>
            <person name="Dalin E."/>
            <person name="Tice H."/>
            <person name="Pitluck S."/>
            <person name="Brettin T.S."/>
            <person name="Bruce D."/>
            <person name="Challacombe J.F."/>
            <person name="Chertkov O."/>
            <person name="Detter J.C."/>
            <person name="Gilna P."/>
            <person name="Han S."/>
            <person name="Misra M."/>
            <person name="Tapia R."/>
            <person name="Thayer N.N."/>
            <person name="Xie G."/>
            <person name="Inzana T.J."/>
            <person name="Duncan A.J."/>
            <person name="Siddaramppa S."/>
            <person name="Richardson P."/>
        </authorList>
    </citation>
    <scope>NUCLEOTIDE SEQUENCE</scope>
    <source>
        <strain evidence="1">129PT</strain>
        <plasmid evidence="1">pHS129</plasmid>
    </source>
</reference>
<gene>
    <name evidence="1" type="ordered locus">HS_p01</name>
</gene>
<geneLocation type="plasmid" evidence="1">
    <name>pHS129</name>
</geneLocation>
<reference evidence="1" key="1">
    <citation type="submission" date="2004-09" db="EMBL/GenBank/DDBJ databases">
        <authorList>
            <consortium name="Joint Genome Institute Microbial Sequencing"/>
            <consortium name="Finishing and Annotation Team"/>
        </authorList>
    </citation>
    <scope>NUCLEOTIDE SEQUENCE</scope>
    <source>
        <strain evidence="1">129PT</strain>
        <plasmid evidence="1">pHS129</plasmid>
    </source>
</reference>
<organism evidence="1">
    <name type="scientific">Histophilus somni (strain 129Pt)</name>
    <name type="common">Haemophilus somnus</name>
    <dbReference type="NCBI Taxonomy" id="205914"/>
    <lineage>
        <taxon>Bacteria</taxon>
        <taxon>Pseudomonadati</taxon>
        <taxon>Pseudomonadota</taxon>
        <taxon>Gammaproteobacteria</taxon>
        <taxon>Pasteurellales</taxon>
        <taxon>Pasteurellaceae</taxon>
        <taxon>Histophilus</taxon>
    </lineage>
</organism>
<sequence length="68" mass="7632">MNVVIKNRIKSMISAHASNKIENVDMGDEEFASMLERAKSPISDEEFAFQEISRVYSECGLSYVKSAV</sequence>
<accession>Q629K6</accession>
<proteinExistence type="predicted"/>
<evidence type="ECO:0000313" key="1">
    <source>
        <dbReference type="EMBL" id="AAU25831.1"/>
    </source>
</evidence>
<name>Q629K6_HISS1</name>
<dbReference type="HOGENOM" id="CLU_2788082_0_0_6"/>